<feature type="compositionally biased region" description="Polar residues" evidence="1">
    <location>
        <begin position="69"/>
        <end position="86"/>
    </location>
</feature>
<organism evidence="2 3">
    <name type="scientific">Austropuccinia psidii MF-1</name>
    <dbReference type="NCBI Taxonomy" id="1389203"/>
    <lineage>
        <taxon>Eukaryota</taxon>
        <taxon>Fungi</taxon>
        <taxon>Dikarya</taxon>
        <taxon>Basidiomycota</taxon>
        <taxon>Pucciniomycotina</taxon>
        <taxon>Pucciniomycetes</taxon>
        <taxon>Pucciniales</taxon>
        <taxon>Sphaerophragmiaceae</taxon>
        <taxon>Austropuccinia</taxon>
    </lineage>
</organism>
<dbReference type="AlphaFoldDB" id="A0A9Q3H4J8"/>
<feature type="compositionally biased region" description="Polar residues" evidence="1">
    <location>
        <begin position="131"/>
        <end position="148"/>
    </location>
</feature>
<name>A0A9Q3H4J8_9BASI</name>
<dbReference type="Proteomes" id="UP000765509">
    <property type="component" value="Unassembled WGS sequence"/>
</dbReference>
<feature type="region of interest" description="Disordered" evidence="1">
    <location>
        <begin position="68"/>
        <end position="87"/>
    </location>
</feature>
<feature type="region of interest" description="Disordered" evidence="1">
    <location>
        <begin position="174"/>
        <end position="193"/>
    </location>
</feature>
<gene>
    <name evidence="2" type="ORF">O181_029429</name>
</gene>
<sequence>MPSSNIERYLWSKKDGRFGKEFPVYEAPTPDVTGCKHREFARWTTVGGPIPIGGSEELDGEDVEVLLSSAGNQSSTSPSQPASKISQIKVVPSTPRNFQPVLSTIPPLSKSLSTARPSLVPKVRSSPIPQPRNSPMITSQQLQPVASSSKRREEGSPFPFPATQVFQKRECWPIQATREDPNMENEGQDAVAR</sequence>
<evidence type="ECO:0000313" key="3">
    <source>
        <dbReference type="Proteomes" id="UP000765509"/>
    </source>
</evidence>
<dbReference type="EMBL" id="AVOT02010225">
    <property type="protein sequence ID" value="MBW0489714.1"/>
    <property type="molecule type" value="Genomic_DNA"/>
</dbReference>
<protein>
    <submittedName>
        <fullName evidence="2">Uncharacterized protein</fullName>
    </submittedName>
</protein>
<evidence type="ECO:0000256" key="1">
    <source>
        <dbReference type="SAM" id="MobiDB-lite"/>
    </source>
</evidence>
<evidence type="ECO:0000313" key="2">
    <source>
        <dbReference type="EMBL" id="MBW0489714.1"/>
    </source>
</evidence>
<feature type="region of interest" description="Disordered" evidence="1">
    <location>
        <begin position="101"/>
        <end position="164"/>
    </location>
</feature>
<proteinExistence type="predicted"/>
<reference evidence="2" key="1">
    <citation type="submission" date="2021-03" db="EMBL/GenBank/DDBJ databases">
        <title>Draft genome sequence of rust myrtle Austropuccinia psidii MF-1, a brazilian biotype.</title>
        <authorList>
            <person name="Quecine M.C."/>
            <person name="Pachon D.M.R."/>
            <person name="Bonatelli M.L."/>
            <person name="Correr F.H."/>
            <person name="Franceschini L.M."/>
            <person name="Leite T.F."/>
            <person name="Margarido G.R.A."/>
            <person name="Almeida C.A."/>
            <person name="Ferrarezi J.A."/>
            <person name="Labate C.A."/>
        </authorList>
    </citation>
    <scope>NUCLEOTIDE SEQUENCE</scope>
    <source>
        <strain evidence="2">MF-1</strain>
    </source>
</reference>
<accession>A0A9Q3H4J8</accession>
<keyword evidence="3" id="KW-1185">Reference proteome</keyword>
<comment type="caution">
    <text evidence="2">The sequence shown here is derived from an EMBL/GenBank/DDBJ whole genome shotgun (WGS) entry which is preliminary data.</text>
</comment>